<dbReference type="EMBL" id="BDIP01009898">
    <property type="protein sequence ID" value="GIQ92519.1"/>
    <property type="molecule type" value="Genomic_DNA"/>
</dbReference>
<protein>
    <submittedName>
        <fullName evidence="2">ABC transporter A, ABCA</fullName>
    </submittedName>
</protein>
<dbReference type="GO" id="GO:0005319">
    <property type="term" value="F:lipid transporter activity"/>
    <property type="evidence" value="ECO:0007669"/>
    <property type="project" value="TreeGrafter"/>
</dbReference>
<dbReference type="Proteomes" id="UP000265618">
    <property type="component" value="Unassembled WGS sequence"/>
</dbReference>
<dbReference type="Gene3D" id="3.40.50.300">
    <property type="entry name" value="P-loop containing nucleotide triphosphate hydrolases"/>
    <property type="match status" value="1"/>
</dbReference>
<evidence type="ECO:0000313" key="2">
    <source>
        <dbReference type="EMBL" id="GIQ92519.1"/>
    </source>
</evidence>
<feature type="non-terminal residue" evidence="2">
    <location>
        <position position="100"/>
    </location>
</feature>
<dbReference type="InterPro" id="IPR003959">
    <property type="entry name" value="ATPase_AAA_core"/>
</dbReference>
<dbReference type="Pfam" id="PF13304">
    <property type="entry name" value="AAA_21"/>
    <property type="match status" value="1"/>
</dbReference>
<organism evidence="2 3">
    <name type="scientific">Kipferlia bialata</name>
    <dbReference type="NCBI Taxonomy" id="797122"/>
    <lineage>
        <taxon>Eukaryota</taxon>
        <taxon>Metamonada</taxon>
        <taxon>Carpediemonas-like organisms</taxon>
        <taxon>Kipferlia</taxon>
    </lineage>
</organism>
<sequence length="100" mass="10805">KRVVERVAAFVQLHGHVEKAAGSLSGGMRRRLSLALSLIGSPQFVCLDEPTTGLDPVTKRGVWRIIDAAKRNKVMLLTTHSMEEADAVAQRVAIMAAGQI</sequence>
<keyword evidence="3" id="KW-1185">Reference proteome</keyword>
<dbReference type="AlphaFoldDB" id="A0A9K3GQR1"/>
<dbReference type="PANTHER" id="PTHR19229">
    <property type="entry name" value="ATP-BINDING CASSETTE TRANSPORTER SUBFAMILY A ABCA"/>
    <property type="match status" value="1"/>
</dbReference>
<feature type="domain" description="ATPase AAA-type core" evidence="1">
    <location>
        <begin position="21"/>
        <end position="84"/>
    </location>
</feature>
<dbReference type="GO" id="GO:0016887">
    <property type="term" value="F:ATP hydrolysis activity"/>
    <property type="evidence" value="ECO:0007669"/>
    <property type="project" value="InterPro"/>
</dbReference>
<dbReference type="GO" id="GO:0016020">
    <property type="term" value="C:membrane"/>
    <property type="evidence" value="ECO:0007669"/>
    <property type="project" value="InterPro"/>
</dbReference>
<accession>A0A9K3GQR1</accession>
<dbReference type="OrthoDB" id="8061355at2759"/>
<feature type="non-terminal residue" evidence="2">
    <location>
        <position position="1"/>
    </location>
</feature>
<dbReference type="InterPro" id="IPR026082">
    <property type="entry name" value="ABCA"/>
</dbReference>
<proteinExistence type="predicted"/>
<name>A0A9K3GQR1_9EUKA</name>
<gene>
    <name evidence="2" type="ORF">KIPB_016338</name>
</gene>
<dbReference type="GO" id="GO:0005524">
    <property type="term" value="F:ATP binding"/>
    <property type="evidence" value="ECO:0007669"/>
    <property type="project" value="InterPro"/>
</dbReference>
<dbReference type="GO" id="GO:0140359">
    <property type="term" value="F:ABC-type transporter activity"/>
    <property type="evidence" value="ECO:0007669"/>
    <property type="project" value="InterPro"/>
</dbReference>
<evidence type="ECO:0000313" key="3">
    <source>
        <dbReference type="Proteomes" id="UP000265618"/>
    </source>
</evidence>
<evidence type="ECO:0000259" key="1">
    <source>
        <dbReference type="Pfam" id="PF13304"/>
    </source>
</evidence>
<dbReference type="SUPFAM" id="SSF52540">
    <property type="entry name" value="P-loop containing nucleoside triphosphate hydrolases"/>
    <property type="match status" value="1"/>
</dbReference>
<comment type="caution">
    <text evidence="2">The sequence shown here is derived from an EMBL/GenBank/DDBJ whole genome shotgun (WGS) entry which is preliminary data.</text>
</comment>
<reference evidence="2 3" key="1">
    <citation type="journal article" date="2018" name="PLoS ONE">
        <title>The draft genome of Kipferlia bialata reveals reductive genome evolution in fornicate parasites.</title>
        <authorList>
            <person name="Tanifuji G."/>
            <person name="Takabayashi S."/>
            <person name="Kume K."/>
            <person name="Takagi M."/>
            <person name="Nakayama T."/>
            <person name="Kamikawa R."/>
            <person name="Inagaki Y."/>
            <person name="Hashimoto T."/>
        </authorList>
    </citation>
    <scope>NUCLEOTIDE SEQUENCE [LARGE SCALE GENOMIC DNA]</scope>
    <source>
        <strain evidence="2">NY0173</strain>
    </source>
</reference>
<dbReference type="InterPro" id="IPR027417">
    <property type="entry name" value="P-loop_NTPase"/>
</dbReference>